<accession>A0A934IFF1</accession>
<organism evidence="3 4">
    <name type="scientific">Palleronia pontilimi</name>
    <dbReference type="NCBI Taxonomy" id="1964209"/>
    <lineage>
        <taxon>Bacteria</taxon>
        <taxon>Pseudomonadati</taxon>
        <taxon>Pseudomonadota</taxon>
        <taxon>Alphaproteobacteria</taxon>
        <taxon>Rhodobacterales</taxon>
        <taxon>Roseobacteraceae</taxon>
        <taxon>Palleronia</taxon>
    </lineage>
</organism>
<dbReference type="PROSITE" id="PS51257">
    <property type="entry name" value="PROKAR_LIPOPROTEIN"/>
    <property type="match status" value="1"/>
</dbReference>
<dbReference type="InterPro" id="IPR035940">
    <property type="entry name" value="CAP_sf"/>
</dbReference>
<evidence type="ECO:0000256" key="1">
    <source>
        <dbReference type="SAM" id="SignalP"/>
    </source>
</evidence>
<dbReference type="SUPFAM" id="SSF55797">
    <property type="entry name" value="PR-1-like"/>
    <property type="match status" value="1"/>
</dbReference>
<dbReference type="PANTHER" id="PTHR31157:SF1">
    <property type="entry name" value="SCP DOMAIN-CONTAINING PROTEIN"/>
    <property type="match status" value="1"/>
</dbReference>
<name>A0A934IFF1_9RHOB</name>
<keyword evidence="4" id="KW-1185">Reference proteome</keyword>
<dbReference type="RefSeq" id="WP_198915633.1">
    <property type="nucleotide sequence ID" value="NZ_JAEKPD010000006.1"/>
</dbReference>
<proteinExistence type="predicted"/>
<dbReference type="InterPro" id="IPR014044">
    <property type="entry name" value="CAP_dom"/>
</dbReference>
<dbReference type="AlphaFoldDB" id="A0A934IFF1"/>
<dbReference type="Pfam" id="PF00188">
    <property type="entry name" value="CAP"/>
    <property type="match status" value="1"/>
</dbReference>
<feature type="signal peptide" evidence="1">
    <location>
        <begin position="1"/>
        <end position="25"/>
    </location>
</feature>
<dbReference type="EMBL" id="JAEKPD010000006">
    <property type="protein sequence ID" value="MBJ3762460.1"/>
    <property type="molecule type" value="Genomic_DNA"/>
</dbReference>
<evidence type="ECO:0000313" key="4">
    <source>
        <dbReference type="Proteomes" id="UP000642488"/>
    </source>
</evidence>
<dbReference type="Proteomes" id="UP000642488">
    <property type="component" value="Unassembled WGS sequence"/>
</dbReference>
<sequence length="156" mass="16536">MIRSALLTAAAGLGLAACVSTPVTTSNGSEAVQRNQPIPATGQGLNAYRSNSGAPAVKRSARLDAAARAHAIDMARNDFFSHRGSRGSTHTQRIQRQGCSGGAENIAEGPFTRQSVMAAWMRSPGHRANMLRPINTHYGIANVGDKWVLLLSRNCP</sequence>
<comment type="caution">
    <text evidence="3">The sequence shown here is derived from an EMBL/GenBank/DDBJ whole genome shotgun (WGS) entry which is preliminary data.</text>
</comment>
<gene>
    <name evidence="3" type="ORF">ILP92_06850</name>
</gene>
<feature type="chain" id="PRO_5037175286" evidence="1">
    <location>
        <begin position="26"/>
        <end position="156"/>
    </location>
</feature>
<dbReference type="CDD" id="cd05379">
    <property type="entry name" value="CAP_bacterial"/>
    <property type="match status" value="1"/>
</dbReference>
<reference evidence="3" key="1">
    <citation type="submission" date="2020-12" db="EMBL/GenBank/DDBJ databases">
        <title>Bacterial taxonomy.</title>
        <authorList>
            <person name="Pan X."/>
        </authorList>
    </citation>
    <scope>NUCLEOTIDE SEQUENCE</scope>
    <source>
        <strain evidence="3">KCTC 52957</strain>
    </source>
</reference>
<evidence type="ECO:0000259" key="2">
    <source>
        <dbReference type="Pfam" id="PF00188"/>
    </source>
</evidence>
<evidence type="ECO:0000313" key="3">
    <source>
        <dbReference type="EMBL" id="MBJ3762460.1"/>
    </source>
</evidence>
<protein>
    <submittedName>
        <fullName evidence="3">CAP domain-containing protein</fullName>
    </submittedName>
</protein>
<dbReference type="Gene3D" id="3.40.33.10">
    <property type="entry name" value="CAP"/>
    <property type="match status" value="1"/>
</dbReference>
<dbReference type="PANTHER" id="PTHR31157">
    <property type="entry name" value="SCP DOMAIN-CONTAINING PROTEIN"/>
    <property type="match status" value="1"/>
</dbReference>
<feature type="domain" description="SCP" evidence="2">
    <location>
        <begin position="45"/>
        <end position="143"/>
    </location>
</feature>
<keyword evidence="1" id="KW-0732">Signal</keyword>